<proteinExistence type="predicted"/>
<evidence type="ECO:0000313" key="2">
    <source>
        <dbReference type="EMBL" id="CAG2231824.1"/>
    </source>
</evidence>
<comment type="caution">
    <text evidence="2">The sequence shown here is derived from an EMBL/GenBank/DDBJ whole genome shotgun (WGS) entry which is preliminary data.</text>
</comment>
<dbReference type="EMBL" id="CAJPWZ010002159">
    <property type="protein sequence ID" value="CAG2231824.1"/>
    <property type="molecule type" value="Genomic_DNA"/>
</dbReference>
<dbReference type="OrthoDB" id="5600252at2759"/>
<dbReference type="GO" id="GO:0016787">
    <property type="term" value="F:hydrolase activity"/>
    <property type="evidence" value="ECO:0007669"/>
    <property type="project" value="UniProtKB-KW"/>
</dbReference>
<evidence type="ECO:0000259" key="1">
    <source>
        <dbReference type="Pfam" id="PF07717"/>
    </source>
</evidence>
<accession>A0A8S3TSY3</accession>
<gene>
    <name evidence="2" type="ORF">MEDL_44611</name>
</gene>
<dbReference type="EC" id="3.6.4.13" evidence="2"/>
<dbReference type="Proteomes" id="UP000683360">
    <property type="component" value="Unassembled WGS sequence"/>
</dbReference>
<keyword evidence="3" id="KW-1185">Reference proteome</keyword>
<sequence length="163" mass="18962">MQLLADMKRQFAELLHDLVLLPIEILEIRKLISPNLILHDGQKVAAHPKSVKANEKVFMSKWFVYHTIMKTSKIWVYDMTGISPYALLFFGGKISTEEQLWNDEMKDVVVIDSWKLRKQLDKLLEEKITQTGVTNWDKRSKEGVLMHAKTDFITMEEENISNG</sequence>
<name>A0A8S3TSY3_MYTED</name>
<reference evidence="2" key="1">
    <citation type="submission" date="2021-03" db="EMBL/GenBank/DDBJ databases">
        <authorList>
            <person name="Bekaert M."/>
        </authorList>
    </citation>
    <scope>NUCLEOTIDE SEQUENCE</scope>
</reference>
<dbReference type="AlphaFoldDB" id="A0A8S3TSY3"/>
<dbReference type="GO" id="GO:0003724">
    <property type="term" value="F:RNA helicase activity"/>
    <property type="evidence" value="ECO:0007669"/>
    <property type="project" value="UniProtKB-EC"/>
</dbReference>
<organism evidence="2 3">
    <name type="scientific">Mytilus edulis</name>
    <name type="common">Blue mussel</name>
    <dbReference type="NCBI Taxonomy" id="6550"/>
    <lineage>
        <taxon>Eukaryota</taxon>
        <taxon>Metazoa</taxon>
        <taxon>Spiralia</taxon>
        <taxon>Lophotrochozoa</taxon>
        <taxon>Mollusca</taxon>
        <taxon>Bivalvia</taxon>
        <taxon>Autobranchia</taxon>
        <taxon>Pteriomorphia</taxon>
        <taxon>Mytilida</taxon>
        <taxon>Mytiloidea</taxon>
        <taxon>Mytilidae</taxon>
        <taxon>Mytilinae</taxon>
        <taxon>Mytilus</taxon>
    </lineage>
</organism>
<feature type="domain" description="DEAD-box helicase OB fold" evidence="1">
    <location>
        <begin position="38"/>
        <end position="94"/>
    </location>
</feature>
<evidence type="ECO:0000313" key="3">
    <source>
        <dbReference type="Proteomes" id="UP000683360"/>
    </source>
</evidence>
<protein>
    <submittedName>
        <fullName evidence="2">DHX36</fullName>
        <ecNumber evidence="2">3.6.4.13</ecNumber>
    </submittedName>
</protein>
<keyword evidence="2" id="KW-0378">Hydrolase</keyword>
<dbReference type="Pfam" id="PF07717">
    <property type="entry name" value="OB_NTP_bind"/>
    <property type="match status" value="1"/>
</dbReference>
<dbReference type="InterPro" id="IPR011709">
    <property type="entry name" value="DEAD-box_helicase_OB_fold"/>
</dbReference>